<keyword evidence="6" id="KW-1185">Reference proteome</keyword>
<comment type="caution">
    <text evidence="5">The sequence shown here is derived from an EMBL/GenBank/DDBJ whole genome shotgun (WGS) entry which is preliminary data.</text>
</comment>
<evidence type="ECO:0000256" key="3">
    <source>
        <dbReference type="ARBA" id="ARBA00023163"/>
    </source>
</evidence>
<dbReference type="SMART" id="SM00345">
    <property type="entry name" value="HTH_GNTR"/>
    <property type="match status" value="1"/>
</dbReference>
<keyword evidence="1" id="KW-0805">Transcription regulation</keyword>
<dbReference type="Gene3D" id="1.20.120.530">
    <property type="entry name" value="GntR ligand-binding domain-like"/>
    <property type="match status" value="1"/>
</dbReference>
<dbReference type="Pfam" id="PF07729">
    <property type="entry name" value="FCD"/>
    <property type="match status" value="1"/>
</dbReference>
<feature type="domain" description="HTH gntR-type" evidence="4">
    <location>
        <begin position="5"/>
        <end position="72"/>
    </location>
</feature>
<dbReference type="EMBL" id="BDQX01000339">
    <property type="protein sequence ID" value="GBG10644.1"/>
    <property type="molecule type" value="Genomic_DNA"/>
</dbReference>
<dbReference type="SUPFAM" id="SSF48008">
    <property type="entry name" value="GntR ligand-binding domain-like"/>
    <property type="match status" value="1"/>
</dbReference>
<proteinExistence type="predicted"/>
<dbReference type="InterPro" id="IPR036390">
    <property type="entry name" value="WH_DNA-bd_sf"/>
</dbReference>
<dbReference type="PROSITE" id="PS50949">
    <property type="entry name" value="HTH_GNTR"/>
    <property type="match status" value="1"/>
</dbReference>
<evidence type="ECO:0000256" key="2">
    <source>
        <dbReference type="ARBA" id="ARBA00023125"/>
    </source>
</evidence>
<keyword evidence="3" id="KW-0804">Transcription</keyword>
<dbReference type="InterPro" id="IPR011711">
    <property type="entry name" value="GntR_C"/>
</dbReference>
<dbReference type="InterPro" id="IPR036388">
    <property type="entry name" value="WH-like_DNA-bd_sf"/>
</dbReference>
<evidence type="ECO:0000259" key="4">
    <source>
        <dbReference type="PROSITE" id="PS50949"/>
    </source>
</evidence>
<dbReference type="AlphaFoldDB" id="A0A2R5F3S3"/>
<dbReference type="GO" id="GO:0003700">
    <property type="term" value="F:DNA-binding transcription factor activity"/>
    <property type="evidence" value="ECO:0007669"/>
    <property type="project" value="InterPro"/>
</dbReference>
<dbReference type="PANTHER" id="PTHR43537">
    <property type="entry name" value="TRANSCRIPTIONAL REGULATOR, GNTR FAMILY"/>
    <property type="match status" value="1"/>
</dbReference>
<sequence>MTTGTTLRDKAFGLIKHGIVSGEWEGGTFISEKQLCERLQMSKTPIRSALDRLEMIGLVKLVANQGFVVQEMSLKKILDVYQLRLALETFAASQLTAKMDSPYFERLDENLAKQAEAVETRDIVEYVELDRQFHELIVSGLDNEEYSEAMSRLQDKFLRAVRTTFYRDRNRMDGSLEEHKQIRKALEGNDPALTVRLIRQHIHFVEKVML</sequence>
<dbReference type="SMART" id="SM00895">
    <property type="entry name" value="FCD"/>
    <property type="match status" value="1"/>
</dbReference>
<dbReference type="InterPro" id="IPR000524">
    <property type="entry name" value="Tscrpt_reg_HTH_GntR"/>
</dbReference>
<dbReference type="Gene3D" id="1.10.10.10">
    <property type="entry name" value="Winged helix-like DNA-binding domain superfamily/Winged helix DNA-binding domain"/>
    <property type="match status" value="1"/>
</dbReference>
<dbReference type="InterPro" id="IPR008920">
    <property type="entry name" value="TF_FadR/GntR_C"/>
</dbReference>
<dbReference type="Pfam" id="PF00392">
    <property type="entry name" value="GntR"/>
    <property type="match status" value="1"/>
</dbReference>
<keyword evidence="2" id="KW-0238">DNA-binding</keyword>
<evidence type="ECO:0000256" key="1">
    <source>
        <dbReference type="ARBA" id="ARBA00023015"/>
    </source>
</evidence>
<accession>A0A2R5F3S3</accession>
<dbReference type="SUPFAM" id="SSF46785">
    <property type="entry name" value="Winged helix' DNA-binding domain"/>
    <property type="match status" value="1"/>
</dbReference>
<protein>
    <submittedName>
        <fullName evidence="5">GntR family transcriptional regulator</fullName>
    </submittedName>
</protein>
<dbReference type="Proteomes" id="UP000245202">
    <property type="component" value="Unassembled WGS sequence"/>
</dbReference>
<dbReference type="PANTHER" id="PTHR43537:SF24">
    <property type="entry name" value="GLUCONATE OPERON TRANSCRIPTIONAL REPRESSOR"/>
    <property type="match status" value="1"/>
</dbReference>
<evidence type="ECO:0000313" key="6">
    <source>
        <dbReference type="Proteomes" id="UP000245202"/>
    </source>
</evidence>
<organism evidence="5 6">
    <name type="scientific">Paenibacillus agaridevorans</name>
    <dbReference type="NCBI Taxonomy" id="171404"/>
    <lineage>
        <taxon>Bacteria</taxon>
        <taxon>Bacillati</taxon>
        <taxon>Bacillota</taxon>
        <taxon>Bacilli</taxon>
        <taxon>Bacillales</taxon>
        <taxon>Paenibacillaceae</taxon>
        <taxon>Paenibacillus</taxon>
    </lineage>
</organism>
<name>A0A2R5F3S3_9BACL</name>
<gene>
    <name evidence="5" type="ORF">PAT3040_05395</name>
</gene>
<evidence type="ECO:0000313" key="5">
    <source>
        <dbReference type="EMBL" id="GBG10644.1"/>
    </source>
</evidence>
<dbReference type="GO" id="GO:0003677">
    <property type="term" value="F:DNA binding"/>
    <property type="evidence" value="ECO:0007669"/>
    <property type="project" value="UniProtKB-KW"/>
</dbReference>
<reference evidence="5 6" key="1">
    <citation type="submission" date="2017-08" db="EMBL/GenBank/DDBJ databases">
        <title>Substantial Increase in Enzyme Production by Combined Drug-Resistance Mutations in Paenibacillus agaridevorans.</title>
        <authorList>
            <person name="Tanaka Y."/>
            <person name="Funane K."/>
            <person name="Hosaka T."/>
            <person name="Shiwa Y."/>
            <person name="Fujita N."/>
            <person name="Miyazaki T."/>
            <person name="Yoshikawa H."/>
            <person name="Murakami K."/>
            <person name="Kasahara K."/>
            <person name="Inaoka T."/>
            <person name="Hiraga Y."/>
            <person name="Ochi K."/>
        </authorList>
    </citation>
    <scope>NUCLEOTIDE SEQUENCE [LARGE SCALE GENOMIC DNA]</scope>
    <source>
        <strain evidence="5 6">T-3040</strain>
    </source>
</reference>